<keyword evidence="2" id="KW-1185">Reference proteome</keyword>
<gene>
    <name evidence="1" type="ORF">HPB50_010472</name>
</gene>
<dbReference type="Proteomes" id="UP000821845">
    <property type="component" value="Chromosome 2"/>
</dbReference>
<protein>
    <submittedName>
        <fullName evidence="1">Uncharacterized protein</fullName>
    </submittedName>
</protein>
<comment type="caution">
    <text evidence="1">The sequence shown here is derived from an EMBL/GenBank/DDBJ whole genome shotgun (WGS) entry which is preliminary data.</text>
</comment>
<evidence type="ECO:0000313" key="1">
    <source>
        <dbReference type="EMBL" id="KAH6938548.1"/>
    </source>
</evidence>
<reference evidence="1" key="1">
    <citation type="submission" date="2020-05" db="EMBL/GenBank/DDBJ databases">
        <title>Large-scale comparative analyses of tick genomes elucidate their genetic diversity and vector capacities.</title>
        <authorList>
            <person name="Jia N."/>
            <person name="Wang J."/>
            <person name="Shi W."/>
            <person name="Du L."/>
            <person name="Sun Y."/>
            <person name="Zhan W."/>
            <person name="Jiang J."/>
            <person name="Wang Q."/>
            <person name="Zhang B."/>
            <person name="Ji P."/>
            <person name="Sakyi L.B."/>
            <person name="Cui X."/>
            <person name="Yuan T."/>
            <person name="Jiang B."/>
            <person name="Yang W."/>
            <person name="Lam T.T.-Y."/>
            <person name="Chang Q."/>
            <person name="Ding S."/>
            <person name="Wang X."/>
            <person name="Zhu J."/>
            <person name="Ruan X."/>
            <person name="Zhao L."/>
            <person name="Wei J."/>
            <person name="Que T."/>
            <person name="Du C."/>
            <person name="Cheng J."/>
            <person name="Dai P."/>
            <person name="Han X."/>
            <person name="Huang E."/>
            <person name="Gao Y."/>
            <person name="Liu J."/>
            <person name="Shao H."/>
            <person name="Ye R."/>
            <person name="Li L."/>
            <person name="Wei W."/>
            <person name="Wang X."/>
            <person name="Wang C."/>
            <person name="Yang T."/>
            <person name="Huo Q."/>
            <person name="Li W."/>
            <person name="Guo W."/>
            <person name="Chen H."/>
            <person name="Zhou L."/>
            <person name="Ni X."/>
            <person name="Tian J."/>
            <person name="Zhou Y."/>
            <person name="Sheng Y."/>
            <person name="Liu T."/>
            <person name="Pan Y."/>
            <person name="Xia L."/>
            <person name="Li J."/>
            <person name="Zhao F."/>
            <person name="Cao W."/>
        </authorList>
    </citation>
    <scope>NUCLEOTIDE SEQUENCE</scope>
    <source>
        <strain evidence="1">Hyas-2018</strain>
    </source>
</reference>
<name>A0ACB7SUK4_HYAAI</name>
<evidence type="ECO:0000313" key="2">
    <source>
        <dbReference type="Proteomes" id="UP000821845"/>
    </source>
</evidence>
<dbReference type="EMBL" id="CM023482">
    <property type="protein sequence ID" value="KAH6938548.1"/>
    <property type="molecule type" value="Genomic_DNA"/>
</dbReference>
<organism evidence="1 2">
    <name type="scientific">Hyalomma asiaticum</name>
    <name type="common">Tick</name>
    <dbReference type="NCBI Taxonomy" id="266040"/>
    <lineage>
        <taxon>Eukaryota</taxon>
        <taxon>Metazoa</taxon>
        <taxon>Ecdysozoa</taxon>
        <taxon>Arthropoda</taxon>
        <taxon>Chelicerata</taxon>
        <taxon>Arachnida</taxon>
        <taxon>Acari</taxon>
        <taxon>Parasitiformes</taxon>
        <taxon>Ixodida</taxon>
        <taxon>Ixodoidea</taxon>
        <taxon>Ixodidae</taxon>
        <taxon>Hyalomminae</taxon>
        <taxon>Hyalomma</taxon>
    </lineage>
</organism>
<sequence>MECTLKTAKQAIRAACVLHNVCETLKDPVEQQWEQELQDFNGQYPLPTHSTQVDSGRVCERHFRASDIRTSSYVDSKTGKVVEAKLKIARLSPDAVPRVLLNCPAYLSAPATATSQEPPDEKRMRLEAASLREAIAASLQTHEEEESGNNIDTFQALLERVSKIKLSSFWNVISRPTCVVNFSLASVDAPSIFLSITISQDLTVKVYCRDVQLTTTDGIGIIPVKINDMRVLTRLLDDVEALDQKLLPKEEERIKRIPTLTLSLLQDASNCELSNVEQLNAVRFLKEQVALLLVKHCNSLRSSASTTDFSDEISSSKSEDNIDTSDLSSDDEDVSNQAATTSRKDHLDTDELSRKTGFDQLALQTELVNQILGID</sequence>
<proteinExistence type="predicted"/>
<accession>A0ACB7SUK4</accession>